<organism evidence="2 3">
    <name type="scientific">Dryococelus australis</name>
    <dbReference type="NCBI Taxonomy" id="614101"/>
    <lineage>
        <taxon>Eukaryota</taxon>
        <taxon>Metazoa</taxon>
        <taxon>Ecdysozoa</taxon>
        <taxon>Arthropoda</taxon>
        <taxon>Hexapoda</taxon>
        <taxon>Insecta</taxon>
        <taxon>Pterygota</taxon>
        <taxon>Neoptera</taxon>
        <taxon>Polyneoptera</taxon>
        <taxon>Phasmatodea</taxon>
        <taxon>Verophasmatodea</taxon>
        <taxon>Anareolatae</taxon>
        <taxon>Phasmatidae</taxon>
        <taxon>Eurycanthinae</taxon>
        <taxon>Dryococelus</taxon>
    </lineage>
</organism>
<proteinExistence type="predicted"/>
<comment type="caution">
    <text evidence="2">The sequence shown here is derived from an EMBL/GenBank/DDBJ whole genome shotgun (WGS) entry which is preliminary data.</text>
</comment>
<dbReference type="EMBL" id="JARBHB010000004">
    <property type="protein sequence ID" value="KAJ8885387.1"/>
    <property type="molecule type" value="Genomic_DNA"/>
</dbReference>
<dbReference type="Proteomes" id="UP001159363">
    <property type="component" value="Chromosome X"/>
</dbReference>
<feature type="region of interest" description="Disordered" evidence="1">
    <location>
        <begin position="1"/>
        <end position="36"/>
    </location>
</feature>
<feature type="region of interest" description="Disordered" evidence="1">
    <location>
        <begin position="679"/>
        <end position="698"/>
    </location>
</feature>
<evidence type="ECO:0000256" key="1">
    <source>
        <dbReference type="SAM" id="MobiDB-lite"/>
    </source>
</evidence>
<reference evidence="2 3" key="1">
    <citation type="submission" date="2023-02" db="EMBL/GenBank/DDBJ databases">
        <title>LHISI_Scaffold_Assembly.</title>
        <authorList>
            <person name="Stuart O.P."/>
            <person name="Cleave R."/>
            <person name="Magrath M.J.L."/>
            <person name="Mikheyev A.S."/>
        </authorList>
    </citation>
    <scope>NUCLEOTIDE SEQUENCE [LARGE SCALE GENOMIC DNA]</scope>
    <source>
        <strain evidence="2">Daus_M_001</strain>
        <tissue evidence="2">Leg muscle</tissue>
    </source>
</reference>
<name>A0ABQ9HM46_9NEOP</name>
<feature type="region of interest" description="Disordered" evidence="1">
    <location>
        <begin position="185"/>
        <end position="217"/>
    </location>
</feature>
<keyword evidence="3" id="KW-1185">Reference proteome</keyword>
<evidence type="ECO:0000313" key="3">
    <source>
        <dbReference type="Proteomes" id="UP001159363"/>
    </source>
</evidence>
<feature type="compositionally biased region" description="Low complexity" evidence="1">
    <location>
        <begin position="610"/>
        <end position="619"/>
    </location>
</feature>
<feature type="region of interest" description="Disordered" evidence="1">
    <location>
        <begin position="598"/>
        <end position="619"/>
    </location>
</feature>
<protein>
    <submittedName>
        <fullName evidence="2">Uncharacterized protein</fullName>
    </submittedName>
</protein>
<gene>
    <name evidence="2" type="ORF">PR048_011584</name>
</gene>
<accession>A0ABQ9HM46</accession>
<sequence>MGDPRENPPTSGFFRHDSHVKKSGSGPARNQTRRTEEELTARILATCLDVQQAHDVFTECSEDVTSDSSMLMHYDQMFAVAHRDWGLSSVVRLQSGSPLAHTSIRPYVVCQEHACRVEQQRIPTSRGAVGLRAAGPGCGWLGVQIPDRTLVRDDILLIAGGTPSLPPVPHTRSLPATPHLASSLQASNLFPGPGSGESSCRKRQPGEEAPHSSPSLQTLVIPVNEHAEIKQHVYQSILPWFSSPPTCTSFNRDAGLRARVDQCVTAVSLKTNTKEYITYKQFLLKHSSPLHDYIWLSRELVPCWITLHTHTAPFELRHDPNLLPCGAFITVRVTVNSHRHLPLHRLRGRRVFTPSTVKAYNPLTQTDVNWARVHNVCSVVVTPLESRRAAYCGYNSIHPVWHALYECLQDIHGDSPPFLLQPFHELNNGFWPRLTSPHPAIQFDPKMFYKLSSGLWAGQSNWRTLFLAYHCIVALETWHLTLSSWNAGANDETQTDETQLPNRLRSKLPREARIAKAGETHCRGQLREEAEPISVPEQGCDRQDNVRATPFRRWFFAVQSGLRGTMLRNKPWVHIEAFTRDGCALHGTAPCRIRPKSVPSERRLRRRTHSSSAGRCALSSSKRMDPNRVAIAVDSLSDVPTYLHFMNFTVTLSCHTRSAVITNNLFQNRELLKARRTRPRELRDNNRPIGKQEPYPVPSGLRVHDIPFETYGAKANQKKHSQATTSQIPNVIVDTAHSGKYRSPCSRQFHKHPSAYQMMYRNSSLHYVRFTSTQITPNRAEI</sequence>
<evidence type="ECO:0000313" key="2">
    <source>
        <dbReference type="EMBL" id="KAJ8885387.1"/>
    </source>
</evidence>